<dbReference type="GO" id="GO:0003700">
    <property type="term" value="F:DNA-binding transcription factor activity"/>
    <property type="evidence" value="ECO:0007669"/>
    <property type="project" value="InterPro"/>
</dbReference>
<dbReference type="Gene3D" id="3.40.190.10">
    <property type="entry name" value="Periplasmic binding protein-like II"/>
    <property type="match status" value="2"/>
</dbReference>
<dbReference type="CDD" id="cd08472">
    <property type="entry name" value="PBP2_CrgA_like_3"/>
    <property type="match status" value="1"/>
</dbReference>
<accession>A0A917BSJ7</accession>
<dbReference type="PANTHER" id="PTHR30537:SF17">
    <property type="entry name" value="LYSR-FAMILY REGULATORY PROTEIN"/>
    <property type="match status" value="1"/>
</dbReference>
<feature type="domain" description="HTH lysR-type" evidence="5">
    <location>
        <begin position="1"/>
        <end position="59"/>
    </location>
</feature>
<dbReference type="FunFam" id="1.10.10.10:FF:000001">
    <property type="entry name" value="LysR family transcriptional regulator"/>
    <property type="match status" value="1"/>
</dbReference>
<dbReference type="InterPro" id="IPR036390">
    <property type="entry name" value="WH_DNA-bd_sf"/>
</dbReference>
<keyword evidence="7" id="KW-1185">Reference proteome</keyword>
<evidence type="ECO:0000256" key="3">
    <source>
        <dbReference type="ARBA" id="ARBA00023125"/>
    </source>
</evidence>
<reference evidence="6" key="2">
    <citation type="submission" date="2020-09" db="EMBL/GenBank/DDBJ databases">
        <authorList>
            <person name="Sun Q."/>
            <person name="Sedlacek I."/>
        </authorList>
    </citation>
    <scope>NUCLEOTIDE SEQUENCE</scope>
    <source>
        <strain evidence="6">CCM 7897</strain>
    </source>
</reference>
<comment type="similarity">
    <text evidence="1">Belongs to the LysR transcriptional regulatory family.</text>
</comment>
<dbReference type="SUPFAM" id="SSF46785">
    <property type="entry name" value="Winged helix' DNA-binding domain"/>
    <property type="match status" value="1"/>
</dbReference>
<evidence type="ECO:0000256" key="1">
    <source>
        <dbReference type="ARBA" id="ARBA00009437"/>
    </source>
</evidence>
<name>A0A917BSJ7_9HYPH</name>
<keyword evidence="3" id="KW-0238">DNA-binding</keyword>
<dbReference type="GO" id="GO:0006351">
    <property type="term" value="P:DNA-templated transcription"/>
    <property type="evidence" value="ECO:0007669"/>
    <property type="project" value="TreeGrafter"/>
</dbReference>
<evidence type="ECO:0000256" key="4">
    <source>
        <dbReference type="ARBA" id="ARBA00023163"/>
    </source>
</evidence>
<dbReference type="InterPro" id="IPR005119">
    <property type="entry name" value="LysR_subst-bd"/>
</dbReference>
<keyword evidence="4" id="KW-0804">Transcription</keyword>
<evidence type="ECO:0000256" key="2">
    <source>
        <dbReference type="ARBA" id="ARBA00023015"/>
    </source>
</evidence>
<evidence type="ECO:0000313" key="7">
    <source>
        <dbReference type="Proteomes" id="UP000606044"/>
    </source>
</evidence>
<dbReference type="Gene3D" id="1.10.10.10">
    <property type="entry name" value="Winged helix-like DNA-binding domain superfamily/Winged helix DNA-binding domain"/>
    <property type="match status" value="1"/>
</dbReference>
<reference evidence="6" key="1">
    <citation type="journal article" date="2014" name="Int. J. Syst. Evol. Microbiol.">
        <title>Complete genome sequence of Corynebacterium casei LMG S-19264T (=DSM 44701T), isolated from a smear-ripened cheese.</title>
        <authorList>
            <consortium name="US DOE Joint Genome Institute (JGI-PGF)"/>
            <person name="Walter F."/>
            <person name="Albersmeier A."/>
            <person name="Kalinowski J."/>
            <person name="Ruckert C."/>
        </authorList>
    </citation>
    <scope>NUCLEOTIDE SEQUENCE</scope>
    <source>
        <strain evidence="6">CCM 7897</strain>
    </source>
</reference>
<protein>
    <submittedName>
        <fullName evidence="6">LysR family transcriptional regulator</fullName>
    </submittedName>
</protein>
<keyword evidence="2" id="KW-0805">Transcription regulation</keyword>
<dbReference type="RefSeq" id="WP_188577009.1">
    <property type="nucleotide sequence ID" value="NZ_BMCT01000001.1"/>
</dbReference>
<dbReference type="InterPro" id="IPR058163">
    <property type="entry name" value="LysR-type_TF_proteobact-type"/>
</dbReference>
<evidence type="ECO:0000259" key="5">
    <source>
        <dbReference type="PROSITE" id="PS50931"/>
    </source>
</evidence>
<dbReference type="EMBL" id="BMCT01000001">
    <property type="protein sequence ID" value="GGF57387.1"/>
    <property type="molecule type" value="Genomic_DNA"/>
</dbReference>
<gene>
    <name evidence="6" type="ORF">GCM10007301_16350</name>
</gene>
<dbReference type="Pfam" id="PF03466">
    <property type="entry name" value="LysR_substrate"/>
    <property type="match status" value="1"/>
</dbReference>
<dbReference type="Pfam" id="PF00126">
    <property type="entry name" value="HTH_1"/>
    <property type="match status" value="1"/>
</dbReference>
<dbReference type="AlphaFoldDB" id="A0A917BSJ7"/>
<dbReference type="PANTHER" id="PTHR30537">
    <property type="entry name" value="HTH-TYPE TRANSCRIPTIONAL REGULATOR"/>
    <property type="match status" value="1"/>
</dbReference>
<comment type="caution">
    <text evidence="6">The sequence shown here is derived from an EMBL/GenBank/DDBJ whole genome shotgun (WGS) entry which is preliminary data.</text>
</comment>
<dbReference type="InterPro" id="IPR000847">
    <property type="entry name" value="LysR_HTH_N"/>
</dbReference>
<dbReference type="PROSITE" id="PS50931">
    <property type="entry name" value="HTH_LYSR"/>
    <property type="match status" value="1"/>
</dbReference>
<organism evidence="6 7">
    <name type="scientific">Azorhizobium oxalatiphilum</name>
    <dbReference type="NCBI Taxonomy" id="980631"/>
    <lineage>
        <taxon>Bacteria</taxon>
        <taxon>Pseudomonadati</taxon>
        <taxon>Pseudomonadota</taxon>
        <taxon>Alphaproteobacteria</taxon>
        <taxon>Hyphomicrobiales</taxon>
        <taxon>Xanthobacteraceae</taxon>
        <taxon>Azorhizobium</taxon>
    </lineage>
</organism>
<dbReference type="SUPFAM" id="SSF53850">
    <property type="entry name" value="Periplasmic binding protein-like II"/>
    <property type="match status" value="1"/>
</dbReference>
<dbReference type="Proteomes" id="UP000606044">
    <property type="component" value="Unassembled WGS sequence"/>
</dbReference>
<sequence length="305" mass="33843">MDQFAAMRSFIGVVETGTFSRASTVLRVPKPTLTKQIQTLEAHLRTKLLNRTTRRVTVTPDGAAYYERAVRLMADLEELDSSMAVSQAKPQGRLRVDVSSTLATQIIIPALPDFHARYPDILIDLGVSDQEVDLMAENVDCVVRAGPLSDLSLVARRIGEMQFGIYATPTYIARHGVPTQPLDLTQTHHIVGYFNPRQGRAMEFHFTSAGGELCHVTGRYILAVSDGNAYITAGLNHLGVLPMPRFMAKPYLESGVLVEVLADWTMAPKPLHVVFPPSRHLSNRLRVFVDWISELMATPEFGFRG</sequence>
<dbReference type="InterPro" id="IPR036388">
    <property type="entry name" value="WH-like_DNA-bd_sf"/>
</dbReference>
<dbReference type="GO" id="GO:0043565">
    <property type="term" value="F:sequence-specific DNA binding"/>
    <property type="evidence" value="ECO:0007669"/>
    <property type="project" value="TreeGrafter"/>
</dbReference>
<evidence type="ECO:0000313" key="6">
    <source>
        <dbReference type="EMBL" id="GGF57387.1"/>
    </source>
</evidence>
<proteinExistence type="inferred from homology"/>